<keyword evidence="1" id="KW-1133">Transmembrane helix</keyword>
<dbReference type="Pfam" id="PF13786">
    <property type="entry name" value="DUF4179"/>
    <property type="match status" value="1"/>
</dbReference>
<dbReference type="Proteomes" id="UP001597541">
    <property type="component" value="Unassembled WGS sequence"/>
</dbReference>
<evidence type="ECO:0000313" key="4">
    <source>
        <dbReference type="Proteomes" id="UP001597541"/>
    </source>
</evidence>
<keyword evidence="4" id="KW-1185">Reference proteome</keyword>
<feature type="transmembrane region" description="Helical" evidence="1">
    <location>
        <begin position="55"/>
        <end position="74"/>
    </location>
</feature>
<protein>
    <submittedName>
        <fullName evidence="3">DUF4179 domain-containing protein</fullName>
    </submittedName>
</protein>
<feature type="domain" description="DUF4179" evidence="2">
    <location>
        <begin position="50"/>
        <end position="130"/>
    </location>
</feature>
<keyword evidence="1" id="KW-0812">Transmembrane</keyword>
<proteinExistence type="predicted"/>
<evidence type="ECO:0000259" key="2">
    <source>
        <dbReference type="Pfam" id="PF13786"/>
    </source>
</evidence>
<organism evidence="3 4">
    <name type="scientific">Paenibacillus gansuensis</name>
    <dbReference type="NCBI Taxonomy" id="306542"/>
    <lineage>
        <taxon>Bacteria</taxon>
        <taxon>Bacillati</taxon>
        <taxon>Bacillota</taxon>
        <taxon>Bacilli</taxon>
        <taxon>Bacillales</taxon>
        <taxon>Paenibacillaceae</taxon>
        <taxon>Paenibacillus</taxon>
    </lineage>
</organism>
<sequence>MDKATRLLSHIRGREEEVEYPDFETMWQQVERQLPDPNTRLKTVSARSGRKWRKYTLLTVAATVLVATPVLASVTNQWDRLLSYRSGLQNALDQGLGQTIEKTVTQGNSKLTVNTALIDENRTVILFTLDTGVGKDKFPGFSKSVLVDAEGKEHGTVSTIRWDETTQKWNGYFESHWVPQEMESEVSFRLDDLHLAKQMYKNIDYSVKTSGDKIHKISVNRDGIQDVKIQAFDQGDKVMVDMFTSYSAEKNNNIVSLKIWKGTTPIKEAGTSKLGTPNESGEINAQHYFNKKDLEQDNLRYTLSYMAEEARPKLDWSIPLSLNKAKMLSATVEKQIDTTFEYAGVTTHFDKMILTPTQIRLQGTEIKTKGYLPFPFQHIALKVDGIQINGSMEYTDRESNEVTYRFEIPRHFKMKSDAVVSFVGKYEVLLKRDVREPIHMKGISETKKSLVTKVGGYDVKWTYYKKDGNLYVQSESDDPTFGGVNQTYIKLNGERTSAKPVSLNFTGDGNNKAVDMYKDYPSDEAEIYIFWYYAEDPQKEVEIELKSASK</sequence>
<dbReference type="EMBL" id="JBHUME010000002">
    <property type="protein sequence ID" value="MFD2611156.1"/>
    <property type="molecule type" value="Genomic_DNA"/>
</dbReference>
<accession>A0ABW5P776</accession>
<evidence type="ECO:0000256" key="1">
    <source>
        <dbReference type="SAM" id="Phobius"/>
    </source>
</evidence>
<name>A0ABW5P776_9BACL</name>
<dbReference type="RefSeq" id="WP_377599517.1">
    <property type="nucleotide sequence ID" value="NZ_JBHUME010000002.1"/>
</dbReference>
<reference evidence="4" key="1">
    <citation type="journal article" date="2019" name="Int. J. Syst. Evol. Microbiol.">
        <title>The Global Catalogue of Microorganisms (GCM) 10K type strain sequencing project: providing services to taxonomists for standard genome sequencing and annotation.</title>
        <authorList>
            <consortium name="The Broad Institute Genomics Platform"/>
            <consortium name="The Broad Institute Genome Sequencing Center for Infectious Disease"/>
            <person name="Wu L."/>
            <person name="Ma J."/>
        </authorList>
    </citation>
    <scope>NUCLEOTIDE SEQUENCE [LARGE SCALE GENOMIC DNA]</scope>
    <source>
        <strain evidence="4">KCTC 3950</strain>
    </source>
</reference>
<dbReference type="InterPro" id="IPR025436">
    <property type="entry name" value="DUF4179"/>
</dbReference>
<gene>
    <name evidence="3" type="ORF">ACFSUF_01805</name>
</gene>
<comment type="caution">
    <text evidence="3">The sequence shown here is derived from an EMBL/GenBank/DDBJ whole genome shotgun (WGS) entry which is preliminary data.</text>
</comment>
<keyword evidence="1" id="KW-0472">Membrane</keyword>
<evidence type="ECO:0000313" key="3">
    <source>
        <dbReference type="EMBL" id="MFD2611156.1"/>
    </source>
</evidence>